<reference evidence="2" key="1">
    <citation type="submission" date="2018-05" db="EMBL/GenBank/DDBJ databases">
        <authorList>
            <person name="Lanie J.A."/>
            <person name="Ng W.-L."/>
            <person name="Kazmierczak K.M."/>
            <person name="Andrzejewski T.M."/>
            <person name="Davidsen T.M."/>
            <person name="Wayne K.J."/>
            <person name="Tettelin H."/>
            <person name="Glass J.I."/>
            <person name="Rusch D."/>
            <person name="Podicherti R."/>
            <person name="Tsui H.-C.T."/>
            <person name="Winkler M.E."/>
        </authorList>
    </citation>
    <scope>NUCLEOTIDE SEQUENCE</scope>
</reference>
<gene>
    <name evidence="2" type="ORF">METZ01_LOCUS350244</name>
</gene>
<name>A0A382RJ00_9ZZZZ</name>
<feature type="transmembrane region" description="Helical" evidence="1">
    <location>
        <begin position="12"/>
        <end position="30"/>
    </location>
</feature>
<evidence type="ECO:0000256" key="1">
    <source>
        <dbReference type="SAM" id="Phobius"/>
    </source>
</evidence>
<keyword evidence="1" id="KW-1133">Transmembrane helix</keyword>
<organism evidence="2">
    <name type="scientific">marine metagenome</name>
    <dbReference type="NCBI Taxonomy" id="408172"/>
    <lineage>
        <taxon>unclassified sequences</taxon>
        <taxon>metagenomes</taxon>
        <taxon>ecological metagenomes</taxon>
    </lineage>
</organism>
<accession>A0A382RJ00</accession>
<keyword evidence="1" id="KW-0812">Transmembrane</keyword>
<sequence length="89" mass="10211">MLIEGRKSPKFLIWFIPALLILVSSTYVTYTSILGFPKVAIPEKGLYLKHYIDEPNWIYLWVLGKGNIPRSYQIVYSKATHHAMEGVKG</sequence>
<keyword evidence="1" id="KW-0472">Membrane</keyword>
<protein>
    <submittedName>
        <fullName evidence="2">Uncharacterized protein</fullName>
    </submittedName>
</protein>
<dbReference type="EMBL" id="UINC01121909">
    <property type="protein sequence ID" value="SVC97390.1"/>
    <property type="molecule type" value="Genomic_DNA"/>
</dbReference>
<feature type="non-terminal residue" evidence="2">
    <location>
        <position position="89"/>
    </location>
</feature>
<evidence type="ECO:0000313" key="2">
    <source>
        <dbReference type="EMBL" id="SVC97390.1"/>
    </source>
</evidence>
<dbReference type="AlphaFoldDB" id="A0A382RJ00"/>
<proteinExistence type="predicted"/>